<keyword evidence="2" id="KW-1185">Reference proteome</keyword>
<proteinExistence type="predicted"/>
<accession>A0ABT7HQI0</accession>
<organism evidence="1 2">
    <name type="scientific">Campylobacter gastrosuis</name>
    <dbReference type="NCBI Taxonomy" id="2974576"/>
    <lineage>
        <taxon>Bacteria</taxon>
        <taxon>Pseudomonadati</taxon>
        <taxon>Campylobacterota</taxon>
        <taxon>Epsilonproteobacteria</taxon>
        <taxon>Campylobacterales</taxon>
        <taxon>Campylobacteraceae</taxon>
        <taxon>Campylobacter</taxon>
    </lineage>
</organism>
<gene>
    <name evidence="1" type="ORF">NYG85_07370</name>
</gene>
<dbReference type="NCBIfam" id="NF007718">
    <property type="entry name" value="PRK10410.2-2"/>
    <property type="match status" value="1"/>
</dbReference>
<dbReference type="Pfam" id="PF11756">
    <property type="entry name" value="YgbA_NO"/>
    <property type="match status" value="1"/>
</dbReference>
<dbReference type="InterPro" id="IPR020483">
    <property type="entry name" value="Uncharacterised_YgbA"/>
</dbReference>
<dbReference type="EMBL" id="JANURM010000008">
    <property type="protein sequence ID" value="MDL0089181.1"/>
    <property type="molecule type" value="Genomic_DNA"/>
</dbReference>
<evidence type="ECO:0000313" key="2">
    <source>
        <dbReference type="Proteomes" id="UP001173801"/>
    </source>
</evidence>
<sequence length="120" mass="13888">MTREKFINEVTTLTKFIQTFCDDKHGDLSRQESEILLDFKGENGVTSAKFCLCDECKITLFYALARLSECPHEIKPRCRKCPNPCYEKEMYKKMAKIMVHSGVKLGLSKLKKSLLGYLKR</sequence>
<protein>
    <submittedName>
        <fullName evidence="1">Nitrous oxide-stimulated promoter family protein</fullName>
    </submittedName>
</protein>
<name>A0ABT7HQI0_9BACT</name>
<reference evidence="1" key="1">
    <citation type="submission" date="2022-08" db="EMBL/GenBank/DDBJ databases">
        <authorList>
            <person name="Wang H."/>
        </authorList>
    </citation>
    <scope>NUCLEOTIDE SEQUENCE</scope>
    <source>
        <strain evidence="1">PS10</strain>
    </source>
</reference>
<comment type="caution">
    <text evidence="1">The sequence shown here is derived from an EMBL/GenBank/DDBJ whole genome shotgun (WGS) entry which is preliminary data.</text>
</comment>
<dbReference type="RefSeq" id="WP_284937837.1">
    <property type="nucleotide sequence ID" value="NZ_JANURM010000008.1"/>
</dbReference>
<evidence type="ECO:0000313" key="1">
    <source>
        <dbReference type="EMBL" id="MDL0089181.1"/>
    </source>
</evidence>
<reference evidence="1" key="2">
    <citation type="journal article" date="2023" name="Microorganisms">
        <title>Isolation and Genomic Characteristics of Cat-Borne Campylobacter felis sp. nov. and Sheep-Borne Campylobacter ovis sp. nov.</title>
        <authorList>
            <person name="Wang H."/>
            <person name="Li Y."/>
            <person name="Gu Y."/>
            <person name="Zhou G."/>
            <person name="Chen X."/>
            <person name="Zhang X."/>
            <person name="Shao Z."/>
            <person name="Zhang J."/>
            <person name="Zhang M."/>
        </authorList>
    </citation>
    <scope>NUCLEOTIDE SEQUENCE</scope>
    <source>
        <strain evidence="1">PS10</strain>
    </source>
</reference>
<dbReference type="Proteomes" id="UP001173801">
    <property type="component" value="Unassembled WGS sequence"/>
</dbReference>